<keyword evidence="1" id="KW-0378">Hydrolase</keyword>
<dbReference type="GO" id="GO:0006508">
    <property type="term" value="P:proteolysis"/>
    <property type="evidence" value="ECO:0007669"/>
    <property type="project" value="UniProtKB-KW"/>
</dbReference>
<keyword evidence="1" id="KW-0788">Thiol protease</keyword>
<comment type="catalytic activity">
    <reaction evidence="1">
        <text>Thiol-dependent hydrolysis of ester, thioester, amide, peptide and isopeptide bonds formed by the C-terminal Gly of ubiquitin (a 76-residue protein attached to proteins as an intracellular targeting signal).</text>
        <dbReference type="EC" id="3.4.19.12"/>
    </reaction>
</comment>
<reference evidence="5" key="1">
    <citation type="submission" date="2012-01" db="EMBL/GenBank/DDBJ databases">
        <title>The Genome Sequence of Oreochromis niloticus (Nile Tilapia).</title>
        <authorList>
            <consortium name="Broad Institute Genome Assembly Team"/>
            <consortium name="Broad Institute Sequencing Platform"/>
            <person name="Di Palma F."/>
            <person name="Johnson J."/>
            <person name="Lander E.S."/>
            <person name="Lindblad-Toh K."/>
        </authorList>
    </citation>
    <scope>NUCLEOTIDE SEQUENCE [LARGE SCALE GENOMIC DNA]</scope>
</reference>
<dbReference type="Pfam" id="PF00443">
    <property type="entry name" value="UCH"/>
    <property type="match status" value="1"/>
</dbReference>
<dbReference type="GO" id="GO:0016579">
    <property type="term" value="P:protein deubiquitination"/>
    <property type="evidence" value="ECO:0007669"/>
    <property type="project" value="InterPro"/>
</dbReference>
<dbReference type="InterPro" id="IPR028889">
    <property type="entry name" value="USP"/>
</dbReference>
<keyword evidence="1" id="KW-0645">Protease</keyword>
<dbReference type="PANTHER" id="PTHR24006">
    <property type="entry name" value="UBIQUITIN CARBOXYL-TERMINAL HYDROLASE"/>
    <property type="match status" value="1"/>
</dbReference>
<reference evidence="4" key="3">
    <citation type="submission" date="2025-09" db="UniProtKB">
        <authorList>
            <consortium name="Ensembl"/>
        </authorList>
    </citation>
    <scope>IDENTIFICATION</scope>
</reference>
<dbReference type="GO" id="GO:0005829">
    <property type="term" value="C:cytosol"/>
    <property type="evidence" value="ECO:0007669"/>
    <property type="project" value="TreeGrafter"/>
</dbReference>
<dbReference type="PROSITE" id="PS50235">
    <property type="entry name" value="USP_3"/>
    <property type="match status" value="1"/>
</dbReference>
<dbReference type="GO" id="GO:0004843">
    <property type="term" value="F:cysteine-type deubiquitinase activity"/>
    <property type="evidence" value="ECO:0007669"/>
    <property type="project" value="UniProtKB-UniRule"/>
</dbReference>
<keyword evidence="5" id="KW-1185">Reference proteome</keyword>
<name>A0A669C436_ORENI</name>
<feature type="compositionally biased region" description="Polar residues" evidence="2">
    <location>
        <begin position="302"/>
        <end position="312"/>
    </location>
</feature>
<feature type="compositionally biased region" description="Basic and acidic residues" evidence="2">
    <location>
        <begin position="542"/>
        <end position="568"/>
    </location>
</feature>
<protein>
    <recommendedName>
        <fullName evidence="1">Ubiquitin carboxyl-terminal hydrolase</fullName>
        <ecNumber evidence="1">3.4.19.12</ecNumber>
    </recommendedName>
</protein>
<comment type="similarity">
    <text evidence="1">Belongs to the peptidase C19 family.</text>
</comment>
<dbReference type="AlphaFoldDB" id="A0A669C436"/>
<feature type="region of interest" description="Disordered" evidence="2">
    <location>
        <begin position="653"/>
        <end position="679"/>
    </location>
</feature>
<dbReference type="Ensembl" id="ENSONIT00000039429.1">
    <property type="protein sequence ID" value="ENSONIP00000041376.1"/>
    <property type="gene ID" value="ENSONIG00000030461.1"/>
</dbReference>
<evidence type="ECO:0000256" key="2">
    <source>
        <dbReference type="SAM" id="MobiDB-lite"/>
    </source>
</evidence>
<feature type="compositionally biased region" description="Basic and acidic residues" evidence="2">
    <location>
        <begin position="325"/>
        <end position="359"/>
    </location>
</feature>
<dbReference type="InterPro" id="IPR038765">
    <property type="entry name" value="Papain-like_cys_pep_sf"/>
</dbReference>
<feature type="compositionally biased region" description="Basic residues" evidence="2">
    <location>
        <begin position="669"/>
        <end position="678"/>
    </location>
</feature>
<evidence type="ECO:0000256" key="1">
    <source>
        <dbReference type="RuleBase" id="RU366025"/>
    </source>
</evidence>
<feature type="domain" description="USP" evidence="3">
    <location>
        <begin position="12"/>
        <end position="285"/>
    </location>
</feature>
<dbReference type="SUPFAM" id="SSF54001">
    <property type="entry name" value="Cysteine proteinases"/>
    <property type="match status" value="1"/>
</dbReference>
<gene>
    <name evidence="4" type="primary">LOC102081728</name>
</gene>
<evidence type="ECO:0000313" key="5">
    <source>
        <dbReference type="Proteomes" id="UP000005207"/>
    </source>
</evidence>
<organism evidence="4 5">
    <name type="scientific">Oreochromis niloticus</name>
    <name type="common">Nile tilapia</name>
    <name type="synonym">Tilapia nilotica</name>
    <dbReference type="NCBI Taxonomy" id="8128"/>
    <lineage>
        <taxon>Eukaryota</taxon>
        <taxon>Metazoa</taxon>
        <taxon>Chordata</taxon>
        <taxon>Craniata</taxon>
        <taxon>Vertebrata</taxon>
        <taxon>Euteleostomi</taxon>
        <taxon>Actinopterygii</taxon>
        <taxon>Neopterygii</taxon>
        <taxon>Teleostei</taxon>
        <taxon>Neoteleostei</taxon>
        <taxon>Acanthomorphata</taxon>
        <taxon>Ovalentaria</taxon>
        <taxon>Cichlomorphae</taxon>
        <taxon>Cichliformes</taxon>
        <taxon>Cichlidae</taxon>
        <taxon>African cichlids</taxon>
        <taxon>Pseudocrenilabrinae</taxon>
        <taxon>Oreochromini</taxon>
        <taxon>Oreochromis</taxon>
    </lineage>
</organism>
<dbReference type="PROSITE" id="PS00973">
    <property type="entry name" value="USP_2"/>
    <property type="match status" value="1"/>
</dbReference>
<dbReference type="PANTHER" id="PTHR24006:SF899">
    <property type="entry name" value="UBIQUITIN CARBOXYL-TERMINAL HYDROLASE"/>
    <property type="match status" value="1"/>
</dbReference>
<feature type="compositionally biased region" description="Basic and acidic residues" evidence="2">
    <location>
        <begin position="610"/>
        <end position="624"/>
    </location>
</feature>
<dbReference type="PROSITE" id="PS00972">
    <property type="entry name" value="USP_1"/>
    <property type="match status" value="1"/>
</dbReference>
<feature type="compositionally biased region" description="Basic and acidic residues" evidence="2">
    <location>
        <begin position="385"/>
        <end position="408"/>
    </location>
</feature>
<dbReference type="GeneTree" id="ENSGT00940000168139"/>
<accession>A0A669C436</accession>
<dbReference type="Proteomes" id="UP000005207">
    <property type="component" value="Linkage group LG3"/>
</dbReference>
<dbReference type="InterPro" id="IPR018200">
    <property type="entry name" value="USP_CS"/>
</dbReference>
<feature type="compositionally biased region" description="Basic and acidic residues" evidence="2">
    <location>
        <begin position="658"/>
        <end position="668"/>
    </location>
</feature>
<keyword evidence="1" id="KW-0833">Ubl conjugation pathway</keyword>
<feature type="compositionally biased region" description="Basic and acidic residues" evidence="2">
    <location>
        <begin position="416"/>
        <end position="447"/>
    </location>
</feature>
<reference evidence="4" key="2">
    <citation type="submission" date="2025-08" db="UniProtKB">
        <authorList>
            <consortium name="Ensembl"/>
        </authorList>
    </citation>
    <scope>IDENTIFICATION</scope>
</reference>
<feature type="region of interest" description="Disordered" evidence="2">
    <location>
        <begin position="290"/>
        <end position="626"/>
    </location>
</feature>
<evidence type="ECO:0000313" key="4">
    <source>
        <dbReference type="Ensembl" id="ENSONIP00000041376.1"/>
    </source>
</evidence>
<feature type="compositionally biased region" description="Basic and acidic residues" evidence="2">
    <location>
        <begin position="489"/>
        <end position="531"/>
    </location>
</feature>
<dbReference type="EC" id="3.4.19.12" evidence="1"/>
<dbReference type="InterPro" id="IPR001394">
    <property type="entry name" value="Peptidase_C19_UCH"/>
</dbReference>
<sequence>MTDINPHAKKPHGLVNQGATCYLNSVLQVLFMTKDFREAVTRDSDPLLKHLFETLEKKTATTSRITQKLKIQVCEQRDAAEYFEKILSDTSVKASQIFQGELTHKNTCCECKTDTNTSDPFWSLPLALESDNNEYNVEKELKDFFQEVCIDGDNQLYCEICDAKAGAKIKLEMTRYPDVLTLLLKRFKFDYRYQEHVKIKRAVTVPDTLQIPENQTYELYAFVEHFGDLRSGHYTVTIKSQDDDRWYNFNDTCVRLLQEGPFQQKRNKTALTRSSSAYLLFYRRKKMHAADKQHISEAPTGGASTNEQQEQVVKTKGRDEDEAADMDHNLVDIQRNDQEMIMKDVENKDKSKQEKEKEKTRNRKNKDIKHVDNESSDQITKKRKTDNQESDRTQSSPNDHKNDVEHQQDANLKPIKCSDHQDNQHSLKVEQNEEMREYKLRDKDRQMMTDMMVDSESIDEANRSKTTARNRGSVMHKDSNMFQSNGIVEQDKQNMSENDKEQKKNDKQDKRDGEGAKRRDKTKKDFCESGKNKSICLLADDSQSKEQHNQGQKVRHEGVERQTIENQHKLGVNQSHSRPTSVGEDMGAIGSEKEDQRMNIHRSKNTQTQKKAEEIHDEGCDSNKGEQCVNVTLSNRNDSGKIENSQKVAKEIYTGIQHESEKQDVSEKKGKRKKRKQKDKQILTWGLCLCFRKSDQSSEPE</sequence>
<evidence type="ECO:0000259" key="3">
    <source>
        <dbReference type="PROSITE" id="PS50235"/>
    </source>
</evidence>
<dbReference type="InterPro" id="IPR050164">
    <property type="entry name" value="Peptidase_C19"/>
</dbReference>
<dbReference type="Gene3D" id="3.90.70.10">
    <property type="entry name" value="Cysteine proteinases"/>
    <property type="match status" value="1"/>
</dbReference>
<dbReference type="GO" id="GO:0005634">
    <property type="term" value="C:nucleus"/>
    <property type="evidence" value="ECO:0007669"/>
    <property type="project" value="TreeGrafter"/>
</dbReference>
<proteinExistence type="inferred from homology"/>